<dbReference type="PANTHER" id="PTHR14187">
    <property type="entry name" value="ALPHA KINASE/ELONGATION FACTOR 2 KINASE"/>
    <property type="match status" value="1"/>
</dbReference>
<protein>
    <recommendedName>
        <fullName evidence="6">Heat shock 70 kDa protein 12A</fullName>
    </recommendedName>
</protein>
<dbReference type="AlphaFoldDB" id="A0ABD3WBX7"/>
<keyword evidence="2" id="KW-0547">Nucleotide-binding</keyword>
<name>A0ABD3WBX7_SINWO</name>
<organism evidence="4 5">
    <name type="scientific">Sinanodonta woodiana</name>
    <name type="common">Chinese pond mussel</name>
    <name type="synonym">Anodonta woodiana</name>
    <dbReference type="NCBI Taxonomy" id="1069815"/>
    <lineage>
        <taxon>Eukaryota</taxon>
        <taxon>Metazoa</taxon>
        <taxon>Spiralia</taxon>
        <taxon>Lophotrochozoa</taxon>
        <taxon>Mollusca</taxon>
        <taxon>Bivalvia</taxon>
        <taxon>Autobranchia</taxon>
        <taxon>Heteroconchia</taxon>
        <taxon>Palaeoheterodonta</taxon>
        <taxon>Unionida</taxon>
        <taxon>Unionoidea</taxon>
        <taxon>Unionidae</taxon>
        <taxon>Unioninae</taxon>
        <taxon>Sinanodonta</taxon>
    </lineage>
</organism>
<dbReference type="EMBL" id="JBJQND010000007">
    <property type="protein sequence ID" value="KAL3871035.1"/>
    <property type="molecule type" value="Genomic_DNA"/>
</dbReference>
<dbReference type="CDD" id="cd10229">
    <property type="entry name" value="ASKHA_NBD_HSP70_HSPA12"/>
    <property type="match status" value="1"/>
</dbReference>
<dbReference type="SUPFAM" id="SSF53067">
    <property type="entry name" value="Actin-like ATPase domain"/>
    <property type="match status" value="2"/>
</dbReference>
<dbReference type="GO" id="GO:0005524">
    <property type="term" value="F:ATP binding"/>
    <property type="evidence" value="ECO:0007669"/>
    <property type="project" value="UniProtKB-KW"/>
</dbReference>
<evidence type="ECO:0008006" key="6">
    <source>
        <dbReference type="Google" id="ProtNLM"/>
    </source>
</evidence>
<evidence type="ECO:0000313" key="4">
    <source>
        <dbReference type="EMBL" id="KAL3871035.1"/>
    </source>
</evidence>
<dbReference type="InterPro" id="IPR043129">
    <property type="entry name" value="ATPase_NBD"/>
</dbReference>
<evidence type="ECO:0000256" key="3">
    <source>
        <dbReference type="ARBA" id="ARBA00022840"/>
    </source>
</evidence>
<dbReference type="PANTHER" id="PTHR14187:SF5">
    <property type="entry name" value="HEAT SHOCK 70 KDA PROTEIN 12A"/>
    <property type="match status" value="1"/>
</dbReference>
<dbReference type="InterPro" id="IPR013126">
    <property type="entry name" value="Hsp_70_fam"/>
</dbReference>
<gene>
    <name evidence="4" type="ORF">ACJMK2_039059</name>
</gene>
<evidence type="ECO:0000256" key="1">
    <source>
        <dbReference type="ARBA" id="ARBA00007381"/>
    </source>
</evidence>
<keyword evidence="5" id="KW-1185">Reference proteome</keyword>
<dbReference type="Pfam" id="PF00012">
    <property type="entry name" value="HSP70"/>
    <property type="match status" value="1"/>
</dbReference>
<comment type="caution">
    <text evidence="4">The sequence shown here is derived from an EMBL/GenBank/DDBJ whole genome shotgun (WGS) entry which is preliminary data.</text>
</comment>
<proteinExistence type="inferred from homology"/>
<comment type="similarity">
    <text evidence="1">Belongs to the heat shock protein 70 family.</text>
</comment>
<dbReference type="Gene3D" id="3.30.420.40">
    <property type="match status" value="1"/>
</dbReference>
<dbReference type="Proteomes" id="UP001634394">
    <property type="component" value="Unassembled WGS sequence"/>
</dbReference>
<reference evidence="4 5" key="1">
    <citation type="submission" date="2024-11" db="EMBL/GenBank/DDBJ databases">
        <title>Chromosome-level genome assembly of the freshwater bivalve Anodonta woodiana.</title>
        <authorList>
            <person name="Chen X."/>
        </authorList>
    </citation>
    <scope>NUCLEOTIDE SEQUENCE [LARGE SCALE GENOMIC DNA]</scope>
    <source>
        <strain evidence="4">MN2024</strain>
        <tissue evidence="4">Gills</tissue>
    </source>
</reference>
<keyword evidence="3" id="KW-0067">ATP-binding</keyword>
<accession>A0ABD3WBX7</accession>
<evidence type="ECO:0000256" key="2">
    <source>
        <dbReference type="ARBA" id="ARBA00022741"/>
    </source>
</evidence>
<sequence length="707" mass="80142">MSVQSHSLVAAIDFGTTYSSWAYSTKEEFKNSPLKIHNRQWKSESHVSSKAPTTILFQPDGFTMDAFGYDAESKYVELAQKEEHTNWFYFKRFKMKIYENEELSINTMLQDERNKSLSALTVFSASIRYLKDDLLNNLNKAVQGQITAEDILWVLTVPAIWGDRAKQFMRQASLHAGIKDGNLLLALEPEAASLLCRLIPVQTMKGADCAAILATFKPGSRYMVLDAGGGTIDITVHEITPTGQLNEICTANGGAWGGTSIDRAFEHFLMGLLGPDVFQCFKKDYADDFLDFFRAFEITKRDTKKDRIIRIPASLGEIFETKKFNKLSAFLSCIRFGGSVKDWFNDQDLNVYLVIGNHTTTLNSIDGYEKMFREEMEFQLEKDPRVYFRQFMEELVGVLVYTKFCKEQPDEHHILVESFQMQMELRSISRAFGIQLSLPDSLIKLYTKITGTDFTSKLNSQEHCGPVSLTKDKIKLKSSILESLFNYSVHNIVHHVSKQLQERVVGNLESIIMVGGYSECQLLQDAIRSNFPTMNVIIPTDPGLAVLKGAVIFGHDSTSICQRICKRTYGVEMISRFIPHHHPISKKIIIDDDVLCKDVFDKHVEIGQTVTLNERTTIRNYRAGKEEDTYITFKVYASTSKCPEFVDDVSCTNLGYVKIPITDRSVPLADRCFTVNFVFGNTELKVEATETRTGQTLEAKLDLLGQH</sequence>
<evidence type="ECO:0000313" key="5">
    <source>
        <dbReference type="Proteomes" id="UP001634394"/>
    </source>
</evidence>